<sequence length="103" mass="10921">MALGAADPCFGDKGEVALSTWNLGTPRRDLTRCQHKAGILASHTHSSNSNSSPQTPATSSKMSFSCCRLSTIKLQAHQLPSCRLLPCPDPTAWGSYSPFTAGT</sequence>
<comment type="caution">
    <text evidence="2">The sequence shown here is derived from an EMBL/GenBank/DDBJ whole genome shotgun (WGS) entry which is preliminary data.</text>
</comment>
<evidence type="ECO:0000256" key="1">
    <source>
        <dbReference type="SAM" id="MobiDB-lite"/>
    </source>
</evidence>
<organism evidence="2 3">
    <name type="scientific">Cervus elaphus hippelaphus</name>
    <name type="common">European red deer</name>
    <dbReference type="NCBI Taxonomy" id="46360"/>
    <lineage>
        <taxon>Eukaryota</taxon>
        <taxon>Metazoa</taxon>
        <taxon>Chordata</taxon>
        <taxon>Craniata</taxon>
        <taxon>Vertebrata</taxon>
        <taxon>Euteleostomi</taxon>
        <taxon>Mammalia</taxon>
        <taxon>Eutheria</taxon>
        <taxon>Laurasiatheria</taxon>
        <taxon>Artiodactyla</taxon>
        <taxon>Ruminantia</taxon>
        <taxon>Pecora</taxon>
        <taxon>Cervidae</taxon>
        <taxon>Cervinae</taxon>
        <taxon>Cervus</taxon>
    </lineage>
</organism>
<reference evidence="2 3" key="1">
    <citation type="journal article" date="2018" name="Mol. Genet. Genomics">
        <title>The red deer Cervus elaphus genome CerEla1.0: sequencing, annotating, genes, and chromosomes.</title>
        <authorList>
            <person name="Bana N.A."/>
            <person name="Nyiri A."/>
            <person name="Nagy J."/>
            <person name="Frank K."/>
            <person name="Nagy T."/>
            <person name="Steger V."/>
            <person name="Schiller M."/>
            <person name="Lakatos P."/>
            <person name="Sugar L."/>
            <person name="Horn P."/>
            <person name="Barta E."/>
            <person name="Orosz L."/>
        </authorList>
    </citation>
    <scope>NUCLEOTIDE SEQUENCE [LARGE SCALE GENOMIC DNA]</scope>
    <source>
        <strain evidence="2">Hungarian</strain>
    </source>
</reference>
<dbReference type="AlphaFoldDB" id="A0A212CUG3"/>
<proteinExistence type="predicted"/>
<protein>
    <submittedName>
        <fullName evidence="2">Uncharacterized protein</fullName>
    </submittedName>
</protein>
<dbReference type="EMBL" id="MKHE01000012">
    <property type="protein sequence ID" value="OWK09639.1"/>
    <property type="molecule type" value="Genomic_DNA"/>
</dbReference>
<name>A0A212CUG3_CEREH</name>
<evidence type="ECO:0000313" key="2">
    <source>
        <dbReference type="EMBL" id="OWK09639.1"/>
    </source>
</evidence>
<evidence type="ECO:0000313" key="3">
    <source>
        <dbReference type="Proteomes" id="UP000242450"/>
    </source>
</evidence>
<feature type="region of interest" description="Disordered" evidence="1">
    <location>
        <begin position="42"/>
        <end position="61"/>
    </location>
</feature>
<dbReference type="Proteomes" id="UP000242450">
    <property type="component" value="Chromosome 12"/>
</dbReference>
<gene>
    <name evidence="2" type="ORF">Celaphus_00006280</name>
</gene>
<keyword evidence="3" id="KW-1185">Reference proteome</keyword>
<feature type="compositionally biased region" description="Low complexity" evidence="1">
    <location>
        <begin position="42"/>
        <end position="60"/>
    </location>
</feature>
<accession>A0A212CUG3</accession>